<dbReference type="GO" id="GO:0003677">
    <property type="term" value="F:DNA binding"/>
    <property type="evidence" value="ECO:0007669"/>
    <property type="project" value="UniProtKB-KW"/>
</dbReference>
<sequence length="101" mass="11058">MSHPRKSLDPVIHSPVRFSIVAALAAVDQSDFASVRDTVEVTDSALSKQITTLENSGYIAVRKTFVGRRPRTYLALTPQGRAVFTQHLNALRQIADGKHTG</sequence>
<dbReference type="EMBL" id="JACHDS010000001">
    <property type="protein sequence ID" value="MBB6172410.1"/>
    <property type="molecule type" value="Genomic_DNA"/>
</dbReference>
<dbReference type="Pfam" id="PF13601">
    <property type="entry name" value="HTH_34"/>
    <property type="match status" value="1"/>
</dbReference>
<accession>A0A7W9YI58</accession>
<dbReference type="SUPFAM" id="SSF46785">
    <property type="entry name" value="Winged helix' DNA-binding domain"/>
    <property type="match status" value="1"/>
</dbReference>
<dbReference type="InterPro" id="IPR027395">
    <property type="entry name" value="WH_DNA-bd_dom"/>
</dbReference>
<evidence type="ECO:0000259" key="1">
    <source>
        <dbReference type="Pfam" id="PF13601"/>
    </source>
</evidence>
<evidence type="ECO:0000313" key="2">
    <source>
        <dbReference type="EMBL" id="MBB6172410.1"/>
    </source>
</evidence>
<dbReference type="InterPro" id="IPR036388">
    <property type="entry name" value="WH-like_DNA-bd_sf"/>
</dbReference>
<dbReference type="Gene3D" id="1.10.10.10">
    <property type="entry name" value="Winged helix-like DNA-binding domain superfamily/Winged helix DNA-binding domain"/>
    <property type="match status" value="1"/>
</dbReference>
<dbReference type="PANTHER" id="PTHR37318:SF1">
    <property type="entry name" value="BSL7504 PROTEIN"/>
    <property type="match status" value="1"/>
</dbReference>
<dbReference type="PANTHER" id="PTHR37318">
    <property type="entry name" value="BSL7504 PROTEIN"/>
    <property type="match status" value="1"/>
</dbReference>
<evidence type="ECO:0000313" key="3">
    <source>
        <dbReference type="Proteomes" id="UP000546642"/>
    </source>
</evidence>
<comment type="caution">
    <text evidence="2">The sequence shown here is derived from an EMBL/GenBank/DDBJ whole genome shotgun (WGS) entry which is preliminary data.</text>
</comment>
<dbReference type="Proteomes" id="UP000546642">
    <property type="component" value="Unassembled WGS sequence"/>
</dbReference>
<dbReference type="AlphaFoldDB" id="A0A7W9YI58"/>
<organism evidence="2 3">
    <name type="scientific">Nocardiopsis mwathae</name>
    <dbReference type="NCBI Taxonomy" id="1472723"/>
    <lineage>
        <taxon>Bacteria</taxon>
        <taxon>Bacillati</taxon>
        <taxon>Actinomycetota</taxon>
        <taxon>Actinomycetes</taxon>
        <taxon>Streptosporangiales</taxon>
        <taxon>Nocardiopsidaceae</taxon>
        <taxon>Nocardiopsis</taxon>
    </lineage>
</organism>
<keyword evidence="2" id="KW-0238">DNA-binding</keyword>
<reference evidence="2 3" key="1">
    <citation type="submission" date="2020-08" db="EMBL/GenBank/DDBJ databases">
        <title>Sequencing the genomes of 1000 actinobacteria strains.</title>
        <authorList>
            <person name="Klenk H.-P."/>
        </authorList>
    </citation>
    <scope>NUCLEOTIDE SEQUENCE [LARGE SCALE GENOMIC DNA]</scope>
    <source>
        <strain evidence="2 3">DSM 46659</strain>
    </source>
</reference>
<dbReference type="InterPro" id="IPR036390">
    <property type="entry name" value="WH_DNA-bd_sf"/>
</dbReference>
<name>A0A7W9YI58_9ACTN</name>
<gene>
    <name evidence="2" type="ORF">HNR23_002470</name>
</gene>
<feature type="domain" description="Winged helix DNA-binding" evidence="1">
    <location>
        <begin position="16"/>
        <end position="94"/>
    </location>
</feature>
<keyword evidence="3" id="KW-1185">Reference proteome</keyword>
<proteinExistence type="predicted"/>
<protein>
    <submittedName>
        <fullName evidence="2">DNA-binding MarR family transcriptional regulator</fullName>
    </submittedName>
</protein>
<dbReference type="RefSeq" id="WP_184075709.1">
    <property type="nucleotide sequence ID" value="NZ_JACHDS010000001.1"/>
</dbReference>